<evidence type="ECO:0000256" key="5">
    <source>
        <dbReference type="ARBA" id="ARBA00022496"/>
    </source>
</evidence>
<dbReference type="PANTHER" id="PTHR32552:SF74">
    <property type="entry name" value="HYDROXAMATE SIDEROPHORE RECEPTOR FHUE"/>
    <property type="match status" value="1"/>
</dbReference>
<comment type="similarity">
    <text evidence="2 14 15">Belongs to the TonB-dependent receptor family.</text>
</comment>
<dbReference type="InterPro" id="IPR037066">
    <property type="entry name" value="Plug_dom_sf"/>
</dbReference>
<dbReference type="Pfam" id="PF07715">
    <property type="entry name" value="Plug"/>
    <property type="match status" value="1"/>
</dbReference>
<evidence type="ECO:0000256" key="9">
    <source>
        <dbReference type="ARBA" id="ARBA00023065"/>
    </source>
</evidence>
<dbReference type="Proteomes" id="UP000494111">
    <property type="component" value="Unassembled WGS sequence"/>
</dbReference>
<feature type="signal peptide" evidence="16">
    <location>
        <begin position="1"/>
        <end position="37"/>
    </location>
</feature>
<evidence type="ECO:0000256" key="13">
    <source>
        <dbReference type="ARBA" id="ARBA00023237"/>
    </source>
</evidence>
<keyword evidence="6 14" id="KW-0812">Transmembrane</keyword>
<dbReference type="GO" id="GO:0009279">
    <property type="term" value="C:cell outer membrane"/>
    <property type="evidence" value="ECO:0007669"/>
    <property type="project" value="UniProtKB-SubCell"/>
</dbReference>
<evidence type="ECO:0000256" key="4">
    <source>
        <dbReference type="ARBA" id="ARBA00022452"/>
    </source>
</evidence>
<dbReference type="GO" id="GO:0038023">
    <property type="term" value="F:signaling receptor activity"/>
    <property type="evidence" value="ECO:0007669"/>
    <property type="project" value="InterPro"/>
</dbReference>
<keyword evidence="5" id="KW-0410">Iron transport</keyword>
<dbReference type="PROSITE" id="PS52016">
    <property type="entry name" value="TONB_DEPENDENT_REC_3"/>
    <property type="match status" value="1"/>
</dbReference>
<dbReference type="Gene3D" id="2.170.130.10">
    <property type="entry name" value="TonB-dependent receptor, plug domain"/>
    <property type="match status" value="1"/>
</dbReference>
<keyword evidence="11 14" id="KW-0472">Membrane</keyword>
<keyword evidence="9" id="KW-0406">Ion transport</keyword>
<evidence type="ECO:0000313" key="20">
    <source>
        <dbReference type="Proteomes" id="UP000494111"/>
    </source>
</evidence>
<dbReference type="EMBL" id="CADIJO010000029">
    <property type="protein sequence ID" value="CAB3737251.1"/>
    <property type="molecule type" value="Genomic_DNA"/>
</dbReference>
<keyword evidence="8" id="KW-0408">Iron</keyword>
<gene>
    <name evidence="19" type="primary">fptA_4</name>
    <name evidence="19" type="ORF">LMG3458_05407</name>
</gene>
<evidence type="ECO:0000256" key="12">
    <source>
        <dbReference type="ARBA" id="ARBA00023170"/>
    </source>
</evidence>
<keyword evidence="12 19" id="KW-0675">Receptor</keyword>
<evidence type="ECO:0000256" key="2">
    <source>
        <dbReference type="ARBA" id="ARBA00009810"/>
    </source>
</evidence>
<keyword evidence="4 14" id="KW-1134">Transmembrane beta strand</keyword>
<dbReference type="GO" id="GO:0015344">
    <property type="term" value="F:siderophore uptake transmembrane transporter activity"/>
    <property type="evidence" value="ECO:0007669"/>
    <property type="project" value="TreeGrafter"/>
</dbReference>
<dbReference type="InterPro" id="IPR012910">
    <property type="entry name" value="Plug_dom"/>
</dbReference>
<feature type="domain" description="TonB-dependent receptor plug" evidence="18">
    <location>
        <begin position="69"/>
        <end position="167"/>
    </location>
</feature>
<dbReference type="FunFam" id="2.170.130.10:FF:000010">
    <property type="entry name" value="Ferripyoverdine receptor"/>
    <property type="match status" value="1"/>
</dbReference>
<dbReference type="PANTHER" id="PTHR32552">
    <property type="entry name" value="FERRICHROME IRON RECEPTOR-RELATED"/>
    <property type="match status" value="1"/>
</dbReference>
<evidence type="ECO:0000256" key="6">
    <source>
        <dbReference type="ARBA" id="ARBA00022692"/>
    </source>
</evidence>
<name>A0A6S7AM43_9BURK</name>
<evidence type="ECO:0000256" key="8">
    <source>
        <dbReference type="ARBA" id="ARBA00023004"/>
    </source>
</evidence>
<feature type="chain" id="PRO_5028955392" evidence="16">
    <location>
        <begin position="38"/>
        <end position="711"/>
    </location>
</feature>
<sequence>MHRFRNGAGTPRGQADANKIKIGAIWLLMLAAGPALADDTATLPAVTVSGEGAATATNTPSLGKLPLTLRETPQSVTIIGQEQMKQQNLQSLDEVMQHATGITVQPYQLLTTAYYARGFKVDSYEQDGVPVLMGNMAASPQDMAVYERVEILRGANGLLHGAGNPAATVNLVRKRPQREFAFSGALSAGSWDRYRAEADLGGPLNDGGSVRGRIVSAVESRGYFYDVGDQKSALFYGIGEVDLGPATVLSAGLQYQQIRSTTNMAGVPRYQDGGDIGLKRSTYLDAAWDRFNWDTTRVFADLEHRFGQGWSAKVSANYLTADSNLKYAGAYGAIDRQTGLGSALMGGAYKFENTQASVDAYVSGPVTLFGRRHELLLGGNAQRTTTEQYTGMLTPALRVPVNVFDWDPHSVPEPGVGPYSSPGETRLRQQGVYGMGRFSLADPVTLVLGGRMSWWNQDAPASRQRIDPEFTPYGGLIVDLDRQWSLYGSYAQVFQPQSQLTREGQALDPVTGTNYEAGIKGELADGALNVSLAAFQITQKNRAQEDPAWPCVGNNCYYVAGGKVRSRGIEAEASGSITPYWTVAAGYTFNTSKYLTDTQAGGQPFASFTPKHIFRLWTNYALPGMQRRLSVGGGLQVQSGYSTVSGPVTLRQGGYALVDLRMAYRLDKHLTAALNVNNVFDRGYYQSLSGTAWNNRYGEPRNVMLTLRAEY</sequence>
<evidence type="ECO:0000256" key="1">
    <source>
        <dbReference type="ARBA" id="ARBA00004571"/>
    </source>
</evidence>
<keyword evidence="7 16" id="KW-0732">Signal</keyword>
<evidence type="ECO:0000256" key="15">
    <source>
        <dbReference type="RuleBase" id="RU003357"/>
    </source>
</evidence>
<evidence type="ECO:0000256" key="16">
    <source>
        <dbReference type="SAM" id="SignalP"/>
    </source>
</evidence>
<evidence type="ECO:0000256" key="11">
    <source>
        <dbReference type="ARBA" id="ARBA00023136"/>
    </source>
</evidence>
<feature type="domain" description="TonB-dependent receptor-like beta-barrel" evidence="17">
    <location>
        <begin position="274"/>
        <end position="679"/>
    </location>
</feature>
<dbReference type="SUPFAM" id="SSF56935">
    <property type="entry name" value="Porins"/>
    <property type="match status" value="1"/>
</dbReference>
<protein>
    <submittedName>
        <fullName evidence="19">Fe(3+)-pyochelin receptor</fullName>
    </submittedName>
</protein>
<keyword evidence="10 15" id="KW-0798">TonB box</keyword>
<keyword evidence="3 14" id="KW-0813">Transport</keyword>
<evidence type="ECO:0000313" key="19">
    <source>
        <dbReference type="EMBL" id="CAB3737251.1"/>
    </source>
</evidence>
<dbReference type="CDD" id="cd01347">
    <property type="entry name" value="ligand_gated_channel"/>
    <property type="match status" value="1"/>
</dbReference>
<evidence type="ECO:0000259" key="18">
    <source>
        <dbReference type="Pfam" id="PF07715"/>
    </source>
</evidence>
<dbReference type="InterPro" id="IPR039426">
    <property type="entry name" value="TonB-dep_rcpt-like"/>
</dbReference>
<organism evidence="19 20">
    <name type="scientific">Achromobacter deleyi</name>
    <dbReference type="NCBI Taxonomy" id="1353891"/>
    <lineage>
        <taxon>Bacteria</taxon>
        <taxon>Pseudomonadati</taxon>
        <taxon>Pseudomonadota</taxon>
        <taxon>Betaproteobacteria</taxon>
        <taxon>Burkholderiales</taxon>
        <taxon>Alcaligenaceae</taxon>
        <taxon>Achromobacter</taxon>
    </lineage>
</organism>
<evidence type="ECO:0000256" key="10">
    <source>
        <dbReference type="ARBA" id="ARBA00023077"/>
    </source>
</evidence>
<dbReference type="InterPro" id="IPR010105">
    <property type="entry name" value="TonB_sidphr_rcpt"/>
</dbReference>
<dbReference type="Gene3D" id="2.40.170.20">
    <property type="entry name" value="TonB-dependent receptor, beta-barrel domain"/>
    <property type="match status" value="1"/>
</dbReference>
<keyword evidence="13 14" id="KW-0998">Cell outer membrane</keyword>
<evidence type="ECO:0000256" key="3">
    <source>
        <dbReference type="ARBA" id="ARBA00022448"/>
    </source>
</evidence>
<dbReference type="InterPro" id="IPR000531">
    <property type="entry name" value="Beta-barrel_TonB"/>
</dbReference>
<comment type="subcellular location">
    <subcellularLocation>
        <location evidence="1 14">Cell outer membrane</location>
        <topology evidence="1 14">Multi-pass membrane protein</topology>
    </subcellularLocation>
</comment>
<proteinExistence type="inferred from homology"/>
<evidence type="ECO:0000256" key="14">
    <source>
        <dbReference type="PROSITE-ProRule" id="PRU01360"/>
    </source>
</evidence>
<evidence type="ECO:0000259" key="17">
    <source>
        <dbReference type="Pfam" id="PF00593"/>
    </source>
</evidence>
<accession>A0A6S7AM43</accession>
<dbReference type="GO" id="GO:0015891">
    <property type="term" value="P:siderophore transport"/>
    <property type="evidence" value="ECO:0007669"/>
    <property type="project" value="InterPro"/>
</dbReference>
<dbReference type="NCBIfam" id="TIGR01783">
    <property type="entry name" value="TonB-siderophor"/>
    <property type="match status" value="1"/>
</dbReference>
<evidence type="ECO:0000256" key="7">
    <source>
        <dbReference type="ARBA" id="ARBA00022729"/>
    </source>
</evidence>
<dbReference type="Pfam" id="PF00593">
    <property type="entry name" value="TonB_dep_Rec_b-barrel"/>
    <property type="match status" value="1"/>
</dbReference>
<reference evidence="19 20" key="1">
    <citation type="submission" date="2020-04" db="EMBL/GenBank/DDBJ databases">
        <authorList>
            <person name="De Canck E."/>
        </authorList>
    </citation>
    <scope>NUCLEOTIDE SEQUENCE [LARGE SCALE GENOMIC DNA]</scope>
    <source>
        <strain evidence="19 20">LMG 3458</strain>
    </source>
</reference>
<dbReference type="AlphaFoldDB" id="A0A6S7AM43"/>
<dbReference type="InterPro" id="IPR036942">
    <property type="entry name" value="Beta-barrel_TonB_sf"/>
</dbReference>